<reference evidence="2 3" key="1">
    <citation type="submission" date="2015-03" db="EMBL/GenBank/DDBJ databases">
        <authorList>
            <person name="Murphy D."/>
        </authorList>
    </citation>
    <scope>NUCLEOTIDE SEQUENCE [LARGE SCALE GENOMIC DNA]</scope>
    <source>
        <strain evidence="2 3">PAP088</strain>
    </source>
</reference>
<proteinExistence type="predicted"/>
<dbReference type="EMBL" id="CSWP01000012">
    <property type="protein sequence ID" value="CPV70518.1"/>
    <property type="molecule type" value="Genomic_DNA"/>
</dbReference>
<evidence type="ECO:0000256" key="1">
    <source>
        <dbReference type="SAM" id="MobiDB-lite"/>
    </source>
</evidence>
<name>A0A0U0ZUZ5_9MYCO</name>
<evidence type="ECO:0000313" key="2">
    <source>
        <dbReference type="EMBL" id="CPV70518.1"/>
    </source>
</evidence>
<sequence length="119" mass="13367">MRFSGGRRSPDRTSERHEESKVARTGSVAPQRCDLNCSCHCAAMQLTVKYTDVYDGAEYPRTETFDVPAPVGDIEDWAYDHLYSRSGDGRGHGEAGYFAEIIACAERPELEKRQFSWGV</sequence>
<feature type="compositionally biased region" description="Basic and acidic residues" evidence="1">
    <location>
        <begin position="8"/>
        <end position="22"/>
    </location>
</feature>
<protein>
    <submittedName>
        <fullName evidence="2">Uncharacterized protein</fullName>
    </submittedName>
</protein>
<organism evidence="2 3">
    <name type="scientific">Mycobacteroides abscessus</name>
    <dbReference type="NCBI Taxonomy" id="36809"/>
    <lineage>
        <taxon>Bacteria</taxon>
        <taxon>Bacillati</taxon>
        <taxon>Actinomycetota</taxon>
        <taxon>Actinomycetes</taxon>
        <taxon>Mycobacteriales</taxon>
        <taxon>Mycobacteriaceae</taxon>
        <taxon>Mycobacteroides</taxon>
    </lineage>
</organism>
<dbReference type="Proteomes" id="UP000045782">
    <property type="component" value="Unassembled WGS sequence"/>
</dbReference>
<feature type="region of interest" description="Disordered" evidence="1">
    <location>
        <begin position="1"/>
        <end position="25"/>
    </location>
</feature>
<evidence type="ECO:0000313" key="3">
    <source>
        <dbReference type="Proteomes" id="UP000045782"/>
    </source>
</evidence>
<gene>
    <name evidence="2" type="ORF">ERS075579_04808</name>
</gene>
<dbReference type="AlphaFoldDB" id="A0A0U0ZUZ5"/>
<accession>A0A0U0ZUZ5</accession>